<keyword evidence="10" id="KW-1185">Reference proteome</keyword>
<dbReference type="PROSITE" id="PS50026">
    <property type="entry name" value="EGF_3"/>
    <property type="match status" value="1"/>
</dbReference>
<dbReference type="PROSITE" id="PS01186">
    <property type="entry name" value="EGF_2"/>
    <property type="match status" value="1"/>
</dbReference>
<feature type="domain" description="EGF-like" evidence="8">
    <location>
        <begin position="1"/>
        <end position="27"/>
    </location>
</feature>
<dbReference type="GO" id="GO:0005509">
    <property type="term" value="F:calcium ion binding"/>
    <property type="evidence" value="ECO:0007669"/>
    <property type="project" value="InterPro"/>
</dbReference>
<dbReference type="PROSITE" id="PS00010">
    <property type="entry name" value="ASX_HYDROXYL"/>
    <property type="match status" value="1"/>
</dbReference>
<feature type="compositionally biased region" description="Polar residues" evidence="6">
    <location>
        <begin position="45"/>
        <end position="62"/>
    </location>
</feature>
<dbReference type="Proteomes" id="UP001209878">
    <property type="component" value="Unassembled WGS sequence"/>
</dbReference>
<evidence type="ECO:0000256" key="4">
    <source>
        <dbReference type="ARBA" id="ARBA00023180"/>
    </source>
</evidence>
<dbReference type="Gene3D" id="2.10.25.10">
    <property type="entry name" value="Laminin"/>
    <property type="match status" value="1"/>
</dbReference>
<evidence type="ECO:0000313" key="10">
    <source>
        <dbReference type="Proteomes" id="UP001209878"/>
    </source>
</evidence>
<keyword evidence="1 5" id="KW-0245">EGF-like domain</keyword>
<feature type="region of interest" description="Disordered" evidence="6">
    <location>
        <begin position="27"/>
        <end position="79"/>
    </location>
</feature>
<comment type="caution">
    <text evidence="5">Lacks conserved residue(s) required for the propagation of feature annotation.</text>
</comment>
<feature type="compositionally biased region" description="Low complexity" evidence="6">
    <location>
        <begin position="67"/>
        <end position="79"/>
    </location>
</feature>
<keyword evidence="4" id="KW-0325">Glycoprotein</keyword>
<dbReference type="PROSITE" id="PS50024">
    <property type="entry name" value="SEA"/>
    <property type="match status" value="1"/>
</dbReference>
<reference evidence="9" key="1">
    <citation type="journal article" date="2023" name="Mol. Biol. Evol.">
        <title>Third-Generation Sequencing Reveals the Adaptive Role of the Epigenome in Three Deep-Sea Polychaetes.</title>
        <authorList>
            <person name="Perez M."/>
            <person name="Aroh O."/>
            <person name="Sun Y."/>
            <person name="Lan Y."/>
            <person name="Juniper S.K."/>
            <person name="Young C.R."/>
            <person name="Angers B."/>
            <person name="Qian P.Y."/>
        </authorList>
    </citation>
    <scope>NUCLEOTIDE SEQUENCE</scope>
    <source>
        <strain evidence="9">R07B-5</strain>
    </source>
</reference>
<evidence type="ECO:0000256" key="6">
    <source>
        <dbReference type="SAM" id="MobiDB-lite"/>
    </source>
</evidence>
<feature type="disulfide bond" evidence="5">
    <location>
        <begin position="17"/>
        <end position="26"/>
    </location>
</feature>
<dbReference type="AlphaFoldDB" id="A0AAD9J7Q0"/>
<protein>
    <recommendedName>
        <fullName evidence="11">EGF-like domain-containing protein</fullName>
    </recommendedName>
</protein>
<dbReference type="CDD" id="cd00054">
    <property type="entry name" value="EGF_CA"/>
    <property type="match status" value="1"/>
</dbReference>
<evidence type="ECO:0000256" key="5">
    <source>
        <dbReference type="PROSITE-ProRule" id="PRU00076"/>
    </source>
</evidence>
<dbReference type="InterPro" id="IPR000152">
    <property type="entry name" value="EGF-type_Asp/Asn_hydroxyl_site"/>
</dbReference>
<dbReference type="PROSITE" id="PS00022">
    <property type="entry name" value="EGF_1"/>
    <property type="match status" value="1"/>
</dbReference>
<organism evidence="9 10">
    <name type="scientific">Ridgeia piscesae</name>
    <name type="common">Tubeworm</name>
    <dbReference type="NCBI Taxonomy" id="27915"/>
    <lineage>
        <taxon>Eukaryota</taxon>
        <taxon>Metazoa</taxon>
        <taxon>Spiralia</taxon>
        <taxon>Lophotrochozoa</taxon>
        <taxon>Annelida</taxon>
        <taxon>Polychaeta</taxon>
        <taxon>Sedentaria</taxon>
        <taxon>Canalipalpata</taxon>
        <taxon>Sabellida</taxon>
        <taxon>Siboglinidae</taxon>
        <taxon>Ridgeia</taxon>
    </lineage>
</organism>
<evidence type="ECO:0000256" key="1">
    <source>
        <dbReference type="ARBA" id="ARBA00022536"/>
    </source>
</evidence>
<dbReference type="InterPro" id="IPR001881">
    <property type="entry name" value="EGF-like_Ca-bd_dom"/>
</dbReference>
<evidence type="ECO:0000259" key="7">
    <source>
        <dbReference type="PROSITE" id="PS50024"/>
    </source>
</evidence>
<dbReference type="EMBL" id="JAODUO010003413">
    <property type="protein sequence ID" value="KAK2147546.1"/>
    <property type="molecule type" value="Genomic_DNA"/>
</dbReference>
<gene>
    <name evidence="9" type="ORF">NP493_3429g00003</name>
</gene>
<keyword evidence="2" id="KW-0677">Repeat</keyword>
<keyword evidence="3 5" id="KW-1015">Disulfide bond</keyword>
<dbReference type="FunFam" id="2.10.25.10:FF:000006">
    <property type="entry name" value="Versican core protein-like isoform 1"/>
    <property type="match status" value="1"/>
</dbReference>
<dbReference type="SUPFAM" id="SSF57196">
    <property type="entry name" value="EGF/Laminin"/>
    <property type="match status" value="1"/>
</dbReference>
<feature type="domain" description="SEA" evidence="7">
    <location>
        <begin position="87"/>
        <end position="136"/>
    </location>
</feature>
<dbReference type="Pfam" id="PF00008">
    <property type="entry name" value="EGF"/>
    <property type="match status" value="1"/>
</dbReference>
<dbReference type="InterPro" id="IPR000082">
    <property type="entry name" value="SEA_dom"/>
</dbReference>
<name>A0AAD9J7Q0_RIDPI</name>
<accession>A0AAD9J7Q0</accession>
<dbReference type="SMART" id="SM00179">
    <property type="entry name" value="EGF_CA"/>
    <property type="match status" value="1"/>
</dbReference>
<comment type="caution">
    <text evidence="9">The sequence shown here is derived from an EMBL/GenBank/DDBJ whole genome shotgun (WGS) entry which is preliminary data.</text>
</comment>
<dbReference type="InterPro" id="IPR000742">
    <property type="entry name" value="EGF"/>
</dbReference>
<evidence type="ECO:0000313" key="9">
    <source>
        <dbReference type="EMBL" id="KAK2147546.1"/>
    </source>
</evidence>
<evidence type="ECO:0000256" key="2">
    <source>
        <dbReference type="ARBA" id="ARBA00022737"/>
    </source>
</evidence>
<evidence type="ECO:0008006" key="11">
    <source>
        <dbReference type="Google" id="ProtNLM"/>
    </source>
</evidence>
<sequence length="136" mass="14480">MNGATCQDQLNGYNCTCAAGYTGDRCETVSPVHTTPPTTTEKASEMTQSSESVDGTTNASGESTKETPPTTTTPFVTTTTPLIPYTDQARVNVKVKLTSIDYTSDLADKTSDVYKSLKTTVVDTVIHAKISNSKSK</sequence>
<proteinExistence type="predicted"/>
<evidence type="ECO:0000259" key="8">
    <source>
        <dbReference type="PROSITE" id="PS50026"/>
    </source>
</evidence>
<evidence type="ECO:0000256" key="3">
    <source>
        <dbReference type="ARBA" id="ARBA00023157"/>
    </source>
</evidence>